<evidence type="ECO:0000256" key="1">
    <source>
        <dbReference type="SAM" id="SignalP"/>
    </source>
</evidence>
<feature type="chain" id="PRO_5045982024" description="Ricin B lectin domain-containing protein" evidence="1">
    <location>
        <begin position="21"/>
        <end position="178"/>
    </location>
</feature>
<dbReference type="SUPFAM" id="SSF50370">
    <property type="entry name" value="Ricin B-like lectins"/>
    <property type="match status" value="1"/>
</dbReference>
<evidence type="ECO:0000313" key="3">
    <source>
        <dbReference type="EMBL" id="BCJ39787.1"/>
    </source>
</evidence>
<reference evidence="3 4" key="1">
    <citation type="submission" date="2020-08" db="EMBL/GenBank/DDBJ databases">
        <title>Whole genome shotgun sequence of Actinoplanes ianthinogenes NBRC 13996.</title>
        <authorList>
            <person name="Komaki H."/>
            <person name="Tamura T."/>
        </authorList>
    </citation>
    <scope>NUCLEOTIDE SEQUENCE [LARGE SCALE GENOMIC DNA]</scope>
    <source>
        <strain evidence="3 4">NBRC 13996</strain>
    </source>
</reference>
<dbReference type="PROSITE" id="PS50231">
    <property type="entry name" value="RICIN_B_LECTIN"/>
    <property type="match status" value="1"/>
</dbReference>
<sequence length="178" mass="18583">MLVLLMASFGLFVVADGARAQPDAGPAVLAGELHRIRNAGNGLCLQPEDQPDPDPRILQMTCTGRANQAWTVLGNGKGRYWFVNAAGGRCISVGDVPIDHGIVVAGNCTLSDGSGRTPSNAQWVASGSVPGSTFLRSWVGRDDTTFCLDVPGGSPSPGLAVQLYTCNSTLAQKWTIGQ</sequence>
<organism evidence="3 4">
    <name type="scientific">Actinoplanes ianthinogenes</name>
    <dbReference type="NCBI Taxonomy" id="122358"/>
    <lineage>
        <taxon>Bacteria</taxon>
        <taxon>Bacillati</taxon>
        <taxon>Actinomycetota</taxon>
        <taxon>Actinomycetes</taxon>
        <taxon>Micromonosporales</taxon>
        <taxon>Micromonosporaceae</taxon>
        <taxon>Actinoplanes</taxon>
    </lineage>
</organism>
<feature type="domain" description="Ricin B lectin" evidence="2">
    <location>
        <begin position="30"/>
        <end position="177"/>
    </location>
</feature>
<dbReference type="EMBL" id="AP023356">
    <property type="protein sequence ID" value="BCJ39787.1"/>
    <property type="molecule type" value="Genomic_DNA"/>
</dbReference>
<accession>A0ABM7LKH6</accession>
<dbReference type="Pfam" id="PF14200">
    <property type="entry name" value="RicinB_lectin_2"/>
    <property type="match status" value="1"/>
</dbReference>
<keyword evidence="4" id="KW-1185">Reference proteome</keyword>
<evidence type="ECO:0000313" key="4">
    <source>
        <dbReference type="Proteomes" id="UP000676967"/>
    </source>
</evidence>
<evidence type="ECO:0000259" key="2">
    <source>
        <dbReference type="SMART" id="SM00458"/>
    </source>
</evidence>
<dbReference type="Gene3D" id="2.80.10.50">
    <property type="match status" value="2"/>
</dbReference>
<dbReference type="CDD" id="cd00161">
    <property type="entry name" value="beta-trefoil_Ricin-like"/>
    <property type="match status" value="1"/>
</dbReference>
<dbReference type="InterPro" id="IPR000772">
    <property type="entry name" value="Ricin_B_lectin"/>
</dbReference>
<dbReference type="SMART" id="SM00458">
    <property type="entry name" value="RICIN"/>
    <property type="match status" value="1"/>
</dbReference>
<keyword evidence="1" id="KW-0732">Signal</keyword>
<dbReference type="InterPro" id="IPR035992">
    <property type="entry name" value="Ricin_B-like_lectins"/>
</dbReference>
<gene>
    <name evidence="3" type="ORF">Aiant_04440</name>
</gene>
<feature type="signal peptide" evidence="1">
    <location>
        <begin position="1"/>
        <end position="20"/>
    </location>
</feature>
<name>A0ABM7LKH6_9ACTN</name>
<dbReference type="Proteomes" id="UP000676967">
    <property type="component" value="Chromosome"/>
</dbReference>
<protein>
    <recommendedName>
        <fullName evidence="2">Ricin B lectin domain-containing protein</fullName>
    </recommendedName>
</protein>
<proteinExistence type="predicted"/>